<reference evidence="1" key="1">
    <citation type="submission" date="2021-02" db="EMBL/GenBank/DDBJ databases">
        <authorList>
            <person name="Nowell W R."/>
        </authorList>
    </citation>
    <scope>NUCLEOTIDE SEQUENCE</scope>
</reference>
<evidence type="ECO:0008006" key="7">
    <source>
        <dbReference type="Google" id="ProtNLM"/>
    </source>
</evidence>
<protein>
    <recommendedName>
        <fullName evidence="7">TIR domain-containing protein</fullName>
    </recommendedName>
</protein>
<dbReference type="EMBL" id="CAJNXB010005122">
    <property type="protein sequence ID" value="CAF3410203.1"/>
    <property type="molecule type" value="Genomic_DNA"/>
</dbReference>
<comment type="caution">
    <text evidence="1">The sequence shown here is derived from an EMBL/GenBank/DDBJ whole genome shotgun (WGS) entry which is preliminary data.</text>
</comment>
<organism evidence="1 5">
    <name type="scientific">Rotaria socialis</name>
    <dbReference type="NCBI Taxonomy" id="392032"/>
    <lineage>
        <taxon>Eukaryota</taxon>
        <taxon>Metazoa</taxon>
        <taxon>Spiralia</taxon>
        <taxon>Gnathifera</taxon>
        <taxon>Rotifera</taxon>
        <taxon>Eurotatoria</taxon>
        <taxon>Bdelloidea</taxon>
        <taxon>Philodinida</taxon>
        <taxon>Philodinidae</taxon>
        <taxon>Rotaria</taxon>
    </lineage>
</organism>
<dbReference type="Proteomes" id="UP000663873">
    <property type="component" value="Unassembled WGS sequence"/>
</dbReference>
<dbReference type="OrthoDB" id="2148946at2759"/>
<proteinExistence type="predicted"/>
<name>A0A818AV50_9BILA</name>
<dbReference type="Proteomes" id="UP000663869">
    <property type="component" value="Unassembled WGS sequence"/>
</dbReference>
<dbReference type="EMBL" id="CAJOBP010019031">
    <property type="protein sequence ID" value="CAF4592319.1"/>
    <property type="molecule type" value="Genomic_DNA"/>
</dbReference>
<evidence type="ECO:0000313" key="2">
    <source>
        <dbReference type="EMBL" id="CAF3427267.1"/>
    </source>
</evidence>
<dbReference type="EMBL" id="CAJOBQ010001793">
    <property type="protein sequence ID" value="CAF4516207.1"/>
    <property type="molecule type" value="Genomic_DNA"/>
</dbReference>
<evidence type="ECO:0000313" key="4">
    <source>
        <dbReference type="EMBL" id="CAF4592319.1"/>
    </source>
</evidence>
<evidence type="ECO:0000313" key="6">
    <source>
        <dbReference type="Proteomes" id="UP000663873"/>
    </source>
</evidence>
<keyword evidence="6" id="KW-1185">Reference proteome</keyword>
<dbReference type="EMBL" id="CAJNYU010001314">
    <property type="protein sequence ID" value="CAF3427267.1"/>
    <property type="molecule type" value="Genomic_DNA"/>
</dbReference>
<evidence type="ECO:0000313" key="3">
    <source>
        <dbReference type="EMBL" id="CAF4516207.1"/>
    </source>
</evidence>
<gene>
    <name evidence="2" type="ORF">FME351_LOCUS11483</name>
    <name evidence="1" type="ORF">TIS948_LOCUS28518</name>
    <name evidence="3" type="ORF">TSG867_LOCUS22235</name>
    <name evidence="4" type="ORF">UJA718_LOCUS30980</name>
</gene>
<sequence>MGSGTSSDALKDTKFGDNTTTTTELPFSKQVKTKWSSTATKIFTGAVNVLIICQTNQQNAADRLRSQLIELKFNCYTLTDTTPSSIVARANLVRWSDVFISLISRSYQRAFCCMETINYAKDIRKPIVVILGESNFQPYGALGAISAGAVHTMLLDDGGISENVLT</sequence>
<dbReference type="Proteomes" id="UP000663825">
    <property type="component" value="Unassembled WGS sequence"/>
</dbReference>
<evidence type="ECO:0000313" key="1">
    <source>
        <dbReference type="EMBL" id="CAF3410203.1"/>
    </source>
</evidence>
<accession>A0A818AV50</accession>
<dbReference type="AlphaFoldDB" id="A0A818AV50"/>
<dbReference type="Proteomes" id="UP000663862">
    <property type="component" value="Unassembled WGS sequence"/>
</dbReference>
<evidence type="ECO:0000313" key="5">
    <source>
        <dbReference type="Proteomes" id="UP000663825"/>
    </source>
</evidence>